<evidence type="ECO:0000313" key="1">
    <source>
        <dbReference type="EMBL" id="PFH46596.1"/>
    </source>
</evidence>
<dbReference type="AlphaFoldDB" id="A0A2A9NFQ3"/>
<proteinExistence type="predicted"/>
<accession>A0A2A9NFQ3</accession>
<keyword evidence="2" id="KW-1185">Reference proteome</keyword>
<dbReference type="Proteomes" id="UP000242287">
    <property type="component" value="Unassembled WGS sequence"/>
</dbReference>
<protein>
    <submittedName>
        <fullName evidence="1">Uncharacterized protein</fullName>
    </submittedName>
</protein>
<name>A0A2A9NFQ3_9AGAR</name>
<gene>
    <name evidence="1" type="ORF">AMATHDRAFT_69527</name>
</gene>
<reference evidence="1 2" key="1">
    <citation type="submission" date="2014-02" db="EMBL/GenBank/DDBJ databases">
        <title>Transposable element dynamics among asymbiotic and ectomycorrhizal Amanita fungi.</title>
        <authorList>
            <consortium name="DOE Joint Genome Institute"/>
            <person name="Hess J."/>
            <person name="Skrede I."/>
            <person name="Wolfe B."/>
            <person name="LaButti K."/>
            <person name="Ohm R.A."/>
            <person name="Grigoriev I.V."/>
            <person name="Pringle A."/>
        </authorList>
    </citation>
    <scope>NUCLEOTIDE SEQUENCE [LARGE SCALE GENOMIC DNA]</scope>
    <source>
        <strain evidence="1 2">SKay4041</strain>
    </source>
</reference>
<feature type="non-terminal residue" evidence="1">
    <location>
        <position position="50"/>
    </location>
</feature>
<organism evidence="1 2">
    <name type="scientific">Amanita thiersii Skay4041</name>
    <dbReference type="NCBI Taxonomy" id="703135"/>
    <lineage>
        <taxon>Eukaryota</taxon>
        <taxon>Fungi</taxon>
        <taxon>Dikarya</taxon>
        <taxon>Basidiomycota</taxon>
        <taxon>Agaricomycotina</taxon>
        <taxon>Agaricomycetes</taxon>
        <taxon>Agaricomycetidae</taxon>
        <taxon>Agaricales</taxon>
        <taxon>Pluteineae</taxon>
        <taxon>Amanitaceae</taxon>
        <taxon>Amanita</taxon>
    </lineage>
</organism>
<evidence type="ECO:0000313" key="2">
    <source>
        <dbReference type="Proteomes" id="UP000242287"/>
    </source>
</evidence>
<sequence>MAISFSASKLTRKLIEDDTLLTQISTLARMRSNFCSNHIVLPVIDILECD</sequence>
<dbReference type="EMBL" id="KZ302177">
    <property type="protein sequence ID" value="PFH46596.1"/>
    <property type="molecule type" value="Genomic_DNA"/>
</dbReference>